<dbReference type="AlphaFoldDB" id="A0A382HBS7"/>
<organism evidence="2">
    <name type="scientific">marine metagenome</name>
    <dbReference type="NCBI Taxonomy" id="408172"/>
    <lineage>
        <taxon>unclassified sequences</taxon>
        <taxon>metagenomes</taxon>
        <taxon>ecological metagenomes</taxon>
    </lineage>
</organism>
<dbReference type="PANTHER" id="PTHR38038:SF1">
    <property type="entry name" value="PENICILLIN-BINDING PROTEIN ACTIVATOR LPOA"/>
    <property type="match status" value="1"/>
</dbReference>
<evidence type="ECO:0000256" key="1">
    <source>
        <dbReference type="ARBA" id="ARBA00023136"/>
    </source>
</evidence>
<dbReference type="GO" id="GO:0031241">
    <property type="term" value="C:periplasmic side of cell outer membrane"/>
    <property type="evidence" value="ECO:0007669"/>
    <property type="project" value="TreeGrafter"/>
</dbReference>
<dbReference type="InterPro" id="IPR028082">
    <property type="entry name" value="Peripla_BP_I"/>
</dbReference>
<name>A0A382HBS7_9ZZZZ</name>
<proteinExistence type="predicted"/>
<gene>
    <name evidence="2" type="ORF">METZ01_LOCUS236775</name>
</gene>
<reference evidence="2" key="1">
    <citation type="submission" date="2018-05" db="EMBL/GenBank/DDBJ databases">
        <authorList>
            <person name="Lanie J.A."/>
            <person name="Ng W.-L."/>
            <person name="Kazmierczak K.M."/>
            <person name="Andrzejewski T.M."/>
            <person name="Davidsen T.M."/>
            <person name="Wayne K.J."/>
            <person name="Tettelin H."/>
            <person name="Glass J.I."/>
            <person name="Rusch D."/>
            <person name="Podicherti R."/>
            <person name="Tsui H.-C.T."/>
            <person name="Winkler M.E."/>
        </authorList>
    </citation>
    <scope>NUCLEOTIDE SEQUENCE</scope>
</reference>
<dbReference type="InterPro" id="IPR007443">
    <property type="entry name" value="LpoA"/>
</dbReference>
<dbReference type="GO" id="GO:0030234">
    <property type="term" value="F:enzyme regulator activity"/>
    <property type="evidence" value="ECO:0007669"/>
    <property type="project" value="TreeGrafter"/>
</dbReference>
<dbReference type="SUPFAM" id="SSF53822">
    <property type="entry name" value="Periplasmic binding protein-like I"/>
    <property type="match status" value="1"/>
</dbReference>
<dbReference type="GO" id="GO:0009252">
    <property type="term" value="P:peptidoglycan biosynthetic process"/>
    <property type="evidence" value="ECO:0007669"/>
    <property type="project" value="TreeGrafter"/>
</dbReference>
<accession>A0A382HBS7</accession>
<sequence>DLVVYSLNSNYTGTNDPIKDLDLEGIVFGDMPWVLNHGGSAQALRNRVPQQQSRRGTVLDRLFALGMDAYGLMHNIGEMERHPDLSYPGMTGDLTVTTTGRIQRRLEWFRIQRAKPVHLRLATLPTPPRLSLKSYSSD</sequence>
<protein>
    <submittedName>
        <fullName evidence="2">Uncharacterized protein</fullName>
    </submittedName>
</protein>
<keyword evidence="1" id="KW-0472">Membrane</keyword>
<feature type="non-terminal residue" evidence="2">
    <location>
        <position position="1"/>
    </location>
</feature>
<dbReference type="PANTHER" id="PTHR38038">
    <property type="entry name" value="PENICILLIN-BINDING PROTEIN ACTIVATOR LPOA"/>
    <property type="match status" value="1"/>
</dbReference>
<dbReference type="Gene3D" id="3.40.50.2300">
    <property type="match status" value="1"/>
</dbReference>
<dbReference type="EMBL" id="UINC01059946">
    <property type="protein sequence ID" value="SVB83921.1"/>
    <property type="molecule type" value="Genomic_DNA"/>
</dbReference>
<evidence type="ECO:0000313" key="2">
    <source>
        <dbReference type="EMBL" id="SVB83921.1"/>
    </source>
</evidence>
<dbReference type="Pfam" id="PF04348">
    <property type="entry name" value="LppC"/>
    <property type="match status" value="1"/>
</dbReference>